<dbReference type="PANTHER" id="PTHR35811:SF1">
    <property type="entry name" value="HTH OST-TYPE DOMAIN-CONTAINING PROTEIN"/>
    <property type="match status" value="1"/>
</dbReference>
<feature type="domain" description="NYN" evidence="1">
    <location>
        <begin position="20"/>
        <end position="175"/>
    </location>
</feature>
<proteinExistence type="predicted"/>
<protein>
    <recommendedName>
        <fullName evidence="1">NYN domain-containing protein</fullName>
    </recommendedName>
</protein>
<dbReference type="GO" id="GO:0004540">
    <property type="term" value="F:RNA nuclease activity"/>
    <property type="evidence" value="ECO:0007669"/>
    <property type="project" value="InterPro"/>
</dbReference>
<dbReference type="CDD" id="cd11297">
    <property type="entry name" value="PIN_LabA-like_N_1"/>
    <property type="match status" value="1"/>
</dbReference>
<reference evidence="3" key="1">
    <citation type="journal article" date="2010" name="Stand. Genomic Sci.">
        <title>Complete genome sequence of 'Thermobaculum terrenum' type strain (YNP1).</title>
        <authorList>
            <person name="Kiss H."/>
            <person name="Cleland D."/>
            <person name="Lapidus A."/>
            <person name="Lucas S."/>
            <person name="Glavina Del Rio T."/>
            <person name="Nolan M."/>
            <person name="Tice H."/>
            <person name="Han C."/>
            <person name="Goodwin L."/>
            <person name="Pitluck S."/>
            <person name="Liolios K."/>
            <person name="Ivanova N."/>
            <person name="Mavromatis K."/>
            <person name="Ovchinnikova G."/>
            <person name="Pati A."/>
            <person name="Chen A."/>
            <person name="Palaniappan K."/>
            <person name="Land M."/>
            <person name="Hauser L."/>
            <person name="Chang Y."/>
            <person name="Jeffries C."/>
            <person name="Lu M."/>
            <person name="Brettin T."/>
            <person name="Detter J."/>
            <person name="Goker M."/>
            <person name="Tindall B."/>
            <person name="Beck B."/>
            <person name="McDermott T."/>
            <person name="Woyke T."/>
            <person name="Bristow J."/>
            <person name="Eisen J."/>
            <person name="Markowitz V."/>
            <person name="Hugenholtz P."/>
            <person name="Kyrpides N."/>
            <person name="Klenk H."/>
            <person name="Cheng J."/>
        </authorList>
    </citation>
    <scope>NUCLEOTIDE SEQUENCE [LARGE SCALE GENOMIC DNA]</scope>
    <source>
        <strain evidence="3">ATCC BAA-798 / YNP1</strain>
    </source>
</reference>
<dbReference type="Pfam" id="PF01936">
    <property type="entry name" value="NYN"/>
    <property type="match status" value="1"/>
</dbReference>
<dbReference type="EMBL" id="CP001825">
    <property type="protein sequence ID" value="ACZ41224.1"/>
    <property type="molecule type" value="Genomic_DNA"/>
</dbReference>
<evidence type="ECO:0000259" key="1">
    <source>
        <dbReference type="Pfam" id="PF01936"/>
    </source>
</evidence>
<accession>D1CE68</accession>
<keyword evidence="3" id="KW-1185">Reference proteome</keyword>
<evidence type="ECO:0000313" key="2">
    <source>
        <dbReference type="EMBL" id="ACZ41224.1"/>
    </source>
</evidence>
<dbReference type="OrthoDB" id="9783963at2"/>
<dbReference type="PANTHER" id="PTHR35811">
    <property type="entry name" value="SLR1870 PROTEIN"/>
    <property type="match status" value="1"/>
</dbReference>
<dbReference type="HOGENOM" id="CLU_674283_0_0_0"/>
<evidence type="ECO:0000313" key="3">
    <source>
        <dbReference type="Proteomes" id="UP000000323"/>
    </source>
</evidence>
<gene>
    <name evidence="2" type="ordered locus">Tter_0302</name>
</gene>
<dbReference type="InterPro" id="IPR021139">
    <property type="entry name" value="NYN"/>
</dbReference>
<sequence>MHNLDSRVRSGTQFLHQNDVALYIDWENIKYSLWNKDSRVPNATALKEAASKFGRVVVARAYANWQEHQHQLDPNDLYSAGIEPIYVPTRTYTSTDAVKTNNRRKNSVDVKLTVDAVDFCLSNPNIHTFVLVTGDGDFIHLVNALRSRGREVVVIGCSWSTSWQLTSMADYFIPYDIEVDPIYDKVGEDNTEDVDLEHAFKTLVEIMHDIRRRGEPNVFAQIRLLMLSRMRNFDERHYGFSNFREFMKEAERRGLIKTYNVGLIDRAYLPDEQLEVDVHTHMKGIPSNELSASGANTGYASSYPYKEDGRSMLIKLIRYISELERNSPYMSFNFMVENAANNGILPISVSEIATMLNIAIDDGIFKRETKTIYSKATNDYREISVFHLNRSHPLVIEATEEDMVSSES</sequence>
<name>D1CE68_THET1</name>
<dbReference type="KEGG" id="ttr:Tter_0302"/>
<dbReference type="Proteomes" id="UP000000323">
    <property type="component" value="Chromosome 1"/>
</dbReference>
<dbReference type="AlphaFoldDB" id="D1CE68"/>
<organism evidence="2 3">
    <name type="scientific">Thermobaculum terrenum (strain ATCC BAA-798 / CCMEE 7001 / YNP1)</name>
    <dbReference type="NCBI Taxonomy" id="525904"/>
    <lineage>
        <taxon>Bacteria</taxon>
        <taxon>Bacillati</taxon>
        <taxon>Chloroflexota</taxon>
        <taxon>Chloroflexia</taxon>
        <taxon>Candidatus Thermobaculales</taxon>
        <taxon>Candidatus Thermobaculaceae</taxon>
        <taxon>Thermobaculum</taxon>
    </lineage>
</organism>
<dbReference type="eggNOG" id="COG1432">
    <property type="taxonomic scope" value="Bacteria"/>
</dbReference>
<dbReference type="STRING" id="525904.Tter_0302"/>
<dbReference type="Gene3D" id="3.40.50.1010">
    <property type="entry name" value="5'-nuclease"/>
    <property type="match status" value="1"/>
</dbReference>
<dbReference type="RefSeq" id="WP_012874259.1">
    <property type="nucleotide sequence ID" value="NC_013525.1"/>
</dbReference>